<feature type="domain" description="Gfo/Idh/MocA-like oxidoreductase C-terminal" evidence="5">
    <location>
        <begin position="145"/>
        <end position="363"/>
    </location>
</feature>
<evidence type="ECO:0000313" key="6">
    <source>
        <dbReference type="EMBL" id="KZV86584.1"/>
    </source>
</evidence>
<dbReference type="InterPro" id="IPR036291">
    <property type="entry name" value="NAD(P)-bd_dom_sf"/>
</dbReference>
<reference evidence="6 7" key="1">
    <citation type="journal article" date="2016" name="Mol. Biol. Evol.">
        <title>Comparative Genomics of Early-Diverging Mushroom-Forming Fungi Provides Insights into the Origins of Lignocellulose Decay Capabilities.</title>
        <authorList>
            <person name="Nagy L.G."/>
            <person name="Riley R."/>
            <person name="Tritt A."/>
            <person name="Adam C."/>
            <person name="Daum C."/>
            <person name="Floudas D."/>
            <person name="Sun H."/>
            <person name="Yadav J.S."/>
            <person name="Pangilinan J."/>
            <person name="Larsson K.H."/>
            <person name="Matsuura K."/>
            <person name="Barry K."/>
            <person name="Labutti K."/>
            <person name="Kuo R."/>
            <person name="Ohm R.A."/>
            <person name="Bhattacharya S.S."/>
            <person name="Shirouzu T."/>
            <person name="Yoshinaga Y."/>
            <person name="Martin F.M."/>
            <person name="Grigoriev I.V."/>
            <person name="Hibbett D.S."/>
        </authorList>
    </citation>
    <scope>NUCLEOTIDE SEQUENCE [LARGE SCALE GENOMIC DNA]</scope>
    <source>
        <strain evidence="6 7">HHB12029</strain>
    </source>
</reference>
<dbReference type="SUPFAM" id="SSF51735">
    <property type="entry name" value="NAD(P)-binding Rossmann-fold domains"/>
    <property type="match status" value="1"/>
</dbReference>
<sequence length="365" mass="40280">MDTVPSPIRVAVLGVGFSANVFQIPFILALPELFKLHSILERRATAEKSVAREKYGHTGVQVVTTFEEVTGDPDVDLVVVSVKDPAHYEYSKAALLADKHVILEKPVTATSAEMRDLIRIAKERKLVLAPYHNRRFDGDFRTVRTLIESGKLTDLVDFESRFDLRADWPMGEPGGAAGIVYGLGTHIIDQVVCLFGAPKTVTALLDNGRGEGHPDVDDSFTIHLRYEHTPVLVTLRSALHSVASRQVRFIVRGKETSYFKFGLDVQGGQPQIMFKGMAPLDPGFGEETEDMWGEYGKRENGQTTFEKYVMLQSTIGSYTDYYRNVAAAINGVGTLEVTPEDAELGLRIVEAAKQSAKEGKTVTFA</sequence>
<evidence type="ECO:0000259" key="5">
    <source>
        <dbReference type="Pfam" id="PF02894"/>
    </source>
</evidence>
<dbReference type="Gene3D" id="3.40.50.720">
    <property type="entry name" value="NAD(P)-binding Rossmann-like Domain"/>
    <property type="match status" value="1"/>
</dbReference>
<evidence type="ECO:0000256" key="2">
    <source>
        <dbReference type="ARBA" id="ARBA00023002"/>
    </source>
</evidence>
<dbReference type="OrthoDB" id="446809at2759"/>
<evidence type="ECO:0000256" key="1">
    <source>
        <dbReference type="ARBA" id="ARBA00010928"/>
    </source>
</evidence>
<dbReference type="Proteomes" id="UP000077266">
    <property type="component" value="Unassembled WGS sequence"/>
</dbReference>
<dbReference type="STRING" id="1314781.A0A165ECB5"/>
<accession>A0A165ECB5</accession>
<dbReference type="Pfam" id="PF01408">
    <property type="entry name" value="GFO_IDH_MocA"/>
    <property type="match status" value="1"/>
</dbReference>
<dbReference type="InterPro" id="IPR051317">
    <property type="entry name" value="Gfo/Idh/MocA_oxidoreduct"/>
</dbReference>
<dbReference type="GO" id="GO:0000166">
    <property type="term" value="F:nucleotide binding"/>
    <property type="evidence" value="ECO:0007669"/>
    <property type="project" value="InterPro"/>
</dbReference>
<keyword evidence="3" id="KW-0472">Membrane</keyword>
<gene>
    <name evidence="6" type="ORF">EXIGLDRAFT_680826</name>
</gene>
<dbReference type="Gene3D" id="3.30.360.10">
    <property type="entry name" value="Dihydrodipicolinate Reductase, domain 2"/>
    <property type="match status" value="1"/>
</dbReference>
<keyword evidence="3" id="KW-0812">Transmembrane</keyword>
<proteinExistence type="inferred from homology"/>
<dbReference type="GO" id="GO:0016491">
    <property type="term" value="F:oxidoreductase activity"/>
    <property type="evidence" value="ECO:0007669"/>
    <property type="project" value="UniProtKB-KW"/>
</dbReference>
<dbReference type="InParanoid" id="A0A165ECB5"/>
<keyword evidence="2" id="KW-0560">Oxidoreductase</keyword>
<keyword evidence="3" id="KW-1133">Transmembrane helix</keyword>
<feature type="domain" description="Gfo/Idh/MocA-like oxidoreductase N-terminal" evidence="4">
    <location>
        <begin position="8"/>
        <end position="131"/>
    </location>
</feature>
<name>A0A165ECB5_EXIGL</name>
<evidence type="ECO:0000313" key="7">
    <source>
        <dbReference type="Proteomes" id="UP000077266"/>
    </source>
</evidence>
<dbReference type="PANTHER" id="PTHR43708:SF5">
    <property type="entry name" value="CONSERVED EXPRESSED OXIDOREDUCTASE (EUROFUNG)-RELATED"/>
    <property type="match status" value="1"/>
</dbReference>
<dbReference type="InterPro" id="IPR000683">
    <property type="entry name" value="Gfo/Idh/MocA-like_OxRdtase_N"/>
</dbReference>
<comment type="similarity">
    <text evidence="1">Belongs to the Gfo/Idh/MocA family.</text>
</comment>
<evidence type="ECO:0000256" key="3">
    <source>
        <dbReference type="SAM" id="Phobius"/>
    </source>
</evidence>
<keyword evidence="7" id="KW-1185">Reference proteome</keyword>
<feature type="transmembrane region" description="Helical" evidence="3">
    <location>
        <begin position="12"/>
        <end position="34"/>
    </location>
</feature>
<evidence type="ECO:0000259" key="4">
    <source>
        <dbReference type="Pfam" id="PF01408"/>
    </source>
</evidence>
<dbReference type="InterPro" id="IPR004104">
    <property type="entry name" value="Gfo/Idh/MocA-like_OxRdtase_C"/>
</dbReference>
<organism evidence="6 7">
    <name type="scientific">Exidia glandulosa HHB12029</name>
    <dbReference type="NCBI Taxonomy" id="1314781"/>
    <lineage>
        <taxon>Eukaryota</taxon>
        <taxon>Fungi</taxon>
        <taxon>Dikarya</taxon>
        <taxon>Basidiomycota</taxon>
        <taxon>Agaricomycotina</taxon>
        <taxon>Agaricomycetes</taxon>
        <taxon>Auriculariales</taxon>
        <taxon>Exidiaceae</taxon>
        <taxon>Exidia</taxon>
    </lineage>
</organism>
<protein>
    <submittedName>
        <fullName evidence="6">NAD(P)-binding protein</fullName>
    </submittedName>
</protein>
<dbReference type="PANTHER" id="PTHR43708">
    <property type="entry name" value="CONSERVED EXPRESSED OXIDOREDUCTASE (EUROFUNG)"/>
    <property type="match status" value="1"/>
</dbReference>
<dbReference type="AlphaFoldDB" id="A0A165ECB5"/>
<dbReference type="EMBL" id="KV426151">
    <property type="protein sequence ID" value="KZV86584.1"/>
    <property type="molecule type" value="Genomic_DNA"/>
</dbReference>
<dbReference type="Pfam" id="PF02894">
    <property type="entry name" value="GFO_IDH_MocA_C"/>
    <property type="match status" value="1"/>
</dbReference>